<reference evidence="1 2" key="1">
    <citation type="submission" date="2024-01" db="EMBL/GenBank/DDBJ databases">
        <title>The genomes of 5 underutilized Papilionoideae crops provide insights into root nodulation and disease resistance.</title>
        <authorList>
            <person name="Yuan L."/>
        </authorList>
    </citation>
    <scope>NUCLEOTIDE SEQUENCE [LARGE SCALE GENOMIC DNA]</scope>
    <source>
        <strain evidence="1">LY-2023</strain>
        <tissue evidence="1">Leaf</tissue>
    </source>
</reference>
<sequence>MQWCERGKTWSNILYCNVKDTDNTQRMERARVFCNHSRGTCHTFIGPLFNHPKLSDQRELLTKQTLF</sequence>
<name>A0AAN9PJ08_CLITE</name>
<organism evidence="1 2">
    <name type="scientific">Clitoria ternatea</name>
    <name type="common">Butterfly pea</name>
    <dbReference type="NCBI Taxonomy" id="43366"/>
    <lineage>
        <taxon>Eukaryota</taxon>
        <taxon>Viridiplantae</taxon>
        <taxon>Streptophyta</taxon>
        <taxon>Embryophyta</taxon>
        <taxon>Tracheophyta</taxon>
        <taxon>Spermatophyta</taxon>
        <taxon>Magnoliopsida</taxon>
        <taxon>eudicotyledons</taxon>
        <taxon>Gunneridae</taxon>
        <taxon>Pentapetalae</taxon>
        <taxon>rosids</taxon>
        <taxon>fabids</taxon>
        <taxon>Fabales</taxon>
        <taxon>Fabaceae</taxon>
        <taxon>Papilionoideae</taxon>
        <taxon>50 kb inversion clade</taxon>
        <taxon>NPAAA clade</taxon>
        <taxon>indigoferoid/millettioid clade</taxon>
        <taxon>Phaseoleae</taxon>
        <taxon>Clitoria</taxon>
    </lineage>
</organism>
<gene>
    <name evidence="1" type="ORF">RJT34_12096</name>
</gene>
<proteinExistence type="predicted"/>
<dbReference type="AlphaFoldDB" id="A0AAN9PJ08"/>
<dbReference type="Proteomes" id="UP001359559">
    <property type="component" value="Unassembled WGS sequence"/>
</dbReference>
<evidence type="ECO:0000313" key="1">
    <source>
        <dbReference type="EMBL" id="KAK7301235.1"/>
    </source>
</evidence>
<accession>A0AAN9PJ08</accession>
<keyword evidence="2" id="KW-1185">Reference proteome</keyword>
<dbReference type="EMBL" id="JAYKXN010000003">
    <property type="protein sequence ID" value="KAK7301235.1"/>
    <property type="molecule type" value="Genomic_DNA"/>
</dbReference>
<protein>
    <submittedName>
        <fullName evidence="1">Uncharacterized protein</fullName>
    </submittedName>
</protein>
<comment type="caution">
    <text evidence="1">The sequence shown here is derived from an EMBL/GenBank/DDBJ whole genome shotgun (WGS) entry which is preliminary data.</text>
</comment>
<evidence type="ECO:0000313" key="2">
    <source>
        <dbReference type="Proteomes" id="UP001359559"/>
    </source>
</evidence>